<comment type="caution">
    <text evidence="1">The sequence shown here is derived from an EMBL/GenBank/DDBJ whole genome shotgun (WGS) entry which is preliminary data.</text>
</comment>
<accession>A0A2T4IZL7</accession>
<dbReference type="Proteomes" id="UP000240259">
    <property type="component" value="Unassembled WGS sequence"/>
</dbReference>
<reference evidence="1 2" key="1">
    <citation type="submission" date="2018-03" db="EMBL/GenBank/DDBJ databases">
        <title>Genome sequence of the symbiotic type strain Mesorhizobium helmanticense CSLC115NT isolated from Lotus corniculatus nodules.</title>
        <authorList>
            <person name="Sannazzaro A.I."/>
            <person name="Torres Tejerizo G.A."/>
            <person name="Dip D."/>
            <person name="Caballero M."/>
            <person name="Pistorio M."/>
            <person name="Estrella M.J."/>
        </authorList>
    </citation>
    <scope>NUCLEOTIDE SEQUENCE [LARGE SCALE GENOMIC DNA]</scope>
    <source>
        <strain evidence="1 2">CSLC115N</strain>
    </source>
</reference>
<keyword evidence="2" id="KW-1185">Reference proteome</keyword>
<dbReference type="AlphaFoldDB" id="A0A2T4IZL7"/>
<sequence>MPRHPCLHALVVGDDMVIRPHLEIATGNPNHVFKRRWREISVAVGANRAIHGNTSVLSQPLPSAMLKSNFVPMEFIL</sequence>
<evidence type="ECO:0000313" key="1">
    <source>
        <dbReference type="EMBL" id="PTE11091.1"/>
    </source>
</evidence>
<evidence type="ECO:0000313" key="2">
    <source>
        <dbReference type="Proteomes" id="UP000240259"/>
    </source>
</evidence>
<dbReference type="EMBL" id="PZJX01000017">
    <property type="protein sequence ID" value="PTE11091.1"/>
    <property type="molecule type" value="Genomic_DNA"/>
</dbReference>
<organism evidence="1 2">
    <name type="scientific">Mesorhizobium helmanticense</name>
    <dbReference type="NCBI Taxonomy" id="1776423"/>
    <lineage>
        <taxon>Bacteria</taxon>
        <taxon>Pseudomonadati</taxon>
        <taxon>Pseudomonadota</taxon>
        <taxon>Alphaproteobacteria</taxon>
        <taxon>Hyphomicrobiales</taxon>
        <taxon>Phyllobacteriaceae</taxon>
        <taxon>Mesorhizobium</taxon>
    </lineage>
</organism>
<gene>
    <name evidence="1" type="ORF">C9427_07685</name>
</gene>
<proteinExistence type="predicted"/>
<protein>
    <submittedName>
        <fullName evidence="1">Uncharacterized protein</fullName>
    </submittedName>
</protein>
<name>A0A2T4IZL7_9HYPH</name>